<dbReference type="Pfam" id="PF03472">
    <property type="entry name" value="Autoind_bind"/>
    <property type="match status" value="1"/>
</dbReference>
<dbReference type="SMART" id="SM00421">
    <property type="entry name" value="HTH_LUXR"/>
    <property type="match status" value="1"/>
</dbReference>
<dbReference type="SUPFAM" id="SSF46894">
    <property type="entry name" value="C-terminal effector domain of the bipartite response regulators"/>
    <property type="match status" value="1"/>
</dbReference>
<gene>
    <name evidence="5" type="ORF">OM960_15030</name>
</gene>
<keyword evidence="1" id="KW-0805">Transcription regulation</keyword>
<dbReference type="SUPFAM" id="SSF75516">
    <property type="entry name" value="Pheromone-binding domain of LuxR-like quorum-sensing transcription factors"/>
    <property type="match status" value="1"/>
</dbReference>
<feature type="domain" description="HTH luxR-type" evidence="4">
    <location>
        <begin position="140"/>
        <end position="197"/>
    </location>
</feature>
<evidence type="ECO:0000256" key="2">
    <source>
        <dbReference type="ARBA" id="ARBA00023125"/>
    </source>
</evidence>
<reference evidence="5 6" key="1">
    <citation type="submission" date="2022-10" db="EMBL/GenBank/DDBJ databases">
        <title>Defluviimonas sp. CAU 1641 isolated from mud.</title>
        <authorList>
            <person name="Kim W."/>
        </authorList>
    </citation>
    <scope>NUCLEOTIDE SEQUENCE [LARGE SCALE GENOMIC DNA]</scope>
    <source>
        <strain evidence="5 6">CAU 1641</strain>
    </source>
</reference>
<evidence type="ECO:0000256" key="1">
    <source>
        <dbReference type="ARBA" id="ARBA00023015"/>
    </source>
</evidence>
<sequence>MKSSSKIESGFERLAELAPAGYGAGFHISYASPLLTRWSYPKRWVDLYTERVYALRDPTTLWGVATQGATRWSEIRLPDPFGIMREAASYGLNFGATISCGPVRSRSIVSVARSDRELTCEEIRNAEVIVQELHLECVPPEALTPPQKDVLHLLALGISPQEGASRLRISERSFNSRLSGVKSALLARTAPEAVQRAADYGLID</sequence>
<evidence type="ECO:0000313" key="5">
    <source>
        <dbReference type="EMBL" id="MCW3782898.1"/>
    </source>
</evidence>
<dbReference type="Proteomes" id="UP001207582">
    <property type="component" value="Unassembled WGS sequence"/>
</dbReference>
<evidence type="ECO:0000259" key="4">
    <source>
        <dbReference type="SMART" id="SM00421"/>
    </source>
</evidence>
<dbReference type="Gene3D" id="3.30.450.80">
    <property type="entry name" value="Transcription factor LuxR-like, autoinducer-binding domain"/>
    <property type="match status" value="1"/>
</dbReference>
<evidence type="ECO:0000256" key="3">
    <source>
        <dbReference type="ARBA" id="ARBA00023163"/>
    </source>
</evidence>
<dbReference type="EMBL" id="JAPDOG010000014">
    <property type="protein sequence ID" value="MCW3782898.1"/>
    <property type="molecule type" value="Genomic_DNA"/>
</dbReference>
<dbReference type="InterPro" id="IPR016032">
    <property type="entry name" value="Sig_transdc_resp-reg_C-effctor"/>
</dbReference>
<dbReference type="RefSeq" id="WP_264772532.1">
    <property type="nucleotide sequence ID" value="NZ_JAPDOG010000014.1"/>
</dbReference>
<protein>
    <submittedName>
        <fullName evidence="5">Autoinducer binding domain-containing protein</fullName>
    </submittedName>
</protein>
<comment type="caution">
    <text evidence="5">The sequence shown here is derived from an EMBL/GenBank/DDBJ whole genome shotgun (WGS) entry which is preliminary data.</text>
</comment>
<dbReference type="InterPro" id="IPR000792">
    <property type="entry name" value="Tscrpt_reg_LuxR_C"/>
</dbReference>
<dbReference type="InterPro" id="IPR036693">
    <property type="entry name" value="TF_LuxR_autoind-bd_dom_sf"/>
</dbReference>
<proteinExistence type="predicted"/>
<dbReference type="Gene3D" id="1.10.10.10">
    <property type="entry name" value="Winged helix-like DNA-binding domain superfamily/Winged helix DNA-binding domain"/>
    <property type="match status" value="1"/>
</dbReference>
<dbReference type="InterPro" id="IPR005143">
    <property type="entry name" value="TF_LuxR_autoind-bd_dom"/>
</dbReference>
<keyword evidence="3" id="KW-0804">Transcription</keyword>
<keyword evidence="2" id="KW-0238">DNA-binding</keyword>
<dbReference type="InterPro" id="IPR036388">
    <property type="entry name" value="WH-like_DNA-bd_sf"/>
</dbReference>
<organism evidence="5 6">
    <name type="scientific">Defluviimonas salinarum</name>
    <dbReference type="NCBI Taxonomy" id="2992147"/>
    <lineage>
        <taxon>Bacteria</taxon>
        <taxon>Pseudomonadati</taxon>
        <taxon>Pseudomonadota</taxon>
        <taxon>Alphaproteobacteria</taxon>
        <taxon>Rhodobacterales</taxon>
        <taxon>Paracoccaceae</taxon>
        <taxon>Albidovulum</taxon>
    </lineage>
</organism>
<evidence type="ECO:0000313" key="6">
    <source>
        <dbReference type="Proteomes" id="UP001207582"/>
    </source>
</evidence>
<name>A0ABT3J5F2_9RHOB</name>
<accession>A0ABT3J5F2</accession>
<keyword evidence="6" id="KW-1185">Reference proteome</keyword>